<proteinExistence type="predicted"/>
<dbReference type="InterPro" id="IPR011990">
    <property type="entry name" value="TPR-like_helical_dom_sf"/>
</dbReference>
<sequence length="408" mass="43083">MSDLRAPWWKLLLAALVLVVVALLAAPILTIGAANRALGADRPDQAAQLRPNAAALARLGAAAQRAGRPQDAARLAQEALAASPINVVAIRTLGQARAKLNAPTAGDELLLLASKWGWRDRPTQFWALEKALRAGQGDVVLQRGEAMIRLNSNRQGALLAFRLLANDPATRALLVQRLALRPDWRPFFFEPELPIGANQLDAMNAVLLDLARMGATPSRGEAAATFRAMLDGNKGITAFGTYRRLFARGGKSLLPGGDFSPASVGAGQTPTPFDWNLRQEGAAGAELARAPDGAESLFASASGSADAMLAGRTLLLPPGSYVLTGRMLAQSATAGDLLLWTMTCRGGRPVLSPGRPVRAQGETWTKFAVPFTVPVGCPIQQLELIARGGDDTQAPPEAFFDDLGIARG</sequence>
<name>A0A6J4RWX7_9SPHN</name>
<dbReference type="AlphaFoldDB" id="A0A6J4RWX7"/>
<gene>
    <name evidence="1" type="ORF">AVDCRST_MAG39-208</name>
</gene>
<dbReference type="SUPFAM" id="SSF48452">
    <property type="entry name" value="TPR-like"/>
    <property type="match status" value="1"/>
</dbReference>
<accession>A0A6J4RWX7</accession>
<organism evidence="1">
    <name type="scientific">uncultured Sphingomonadaceae bacterium</name>
    <dbReference type="NCBI Taxonomy" id="169976"/>
    <lineage>
        <taxon>Bacteria</taxon>
        <taxon>Pseudomonadati</taxon>
        <taxon>Pseudomonadota</taxon>
        <taxon>Alphaproteobacteria</taxon>
        <taxon>Sphingomonadales</taxon>
        <taxon>Sphingomonadaceae</taxon>
        <taxon>environmental samples</taxon>
    </lineage>
</organism>
<dbReference type="EMBL" id="CADCVW010000013">
    <property type="protein sequence ID" value="CAA9483832.1"/>
    <property type="molecule type" value="Genomic_DNA"/>
</dbReference>
<evidence type="ECO:0000313" key="1">
    <source>
        <dbReference type="EMBL" id="CAA9483832.1"/>
    </source>
</evidence>
<reference evidence="1" key="1">
    <citation type="submission" date="2020-02" db="EMBL/GenBank/DDBJ databases">
        <authorList>
            <person name="Meier V. D."/>
        </authorList>
    </citation>
    <scope>NUCLEOTIDE SEQUENCE</scope>
    <source>
        <strain evidence="1">AVDCRST_MAG39</strain>
    </source>
</reference>
<dbReference type="Gene3D" id="1.25.40.10">
    <property type="entry name" value="Tetratricopeptide repeat domain"/>
    <property type="match status" value="1"/>
</dbReference>
<protein>
    <submittedName>
        <fullName evidence="1">Uncharacterized protein</fullName>
    </submittedName>
</protein>